<comment type="caution">
    <text evidence="2">The sequence shown here is derived from an EMBL/GenBank/DDBJ whole genome shotgun (WGS) entry which is preliminary data.</text>
</comment>
<dbReference type="STRING" id="1802440.A2569_02990"/>
<evidence type="ECO:0000313" key="2">
    <source>
        <dbReference type="EMBL" id="OHA60382.1"/>
    </source>
</evidence>
<dbReference type="InterPro" id="IPR011050">
    <property type="entry name" value="Pectin_lyase_fold/virulence"/>
</dbReference>
<sequence length="301" mass="31776">MSNVFVLPYTAPAAMWEVPGDYATIQDTINDDAAVLDGDTIVVGSGNHAGALVDKRVEIRGEGQAVINSGPVHGSGLIQGFRLLAGSDGCTFSHLTFDGVDLAIMNGQAAHEVTVTQCVFLNTVQAISNWRGDDWEISHNVITGLRTRCGGGIGILVGDYLGGTVSDNVVSHNKISGVLDVSDSDCGGYNGTGIVLYADFRWDAAGAVSIEFNRVLKNKIALISDDPDTVDIVAVELTEARDDSDPHPAVIHDNGIGFNDLRGTTLQIVLTPASLDDENDISRNLGENRGHGLHPGAFKPE</sequence>
<dbReference type="Gene3D" id="2.160.20.10">
    <property type="entry name" value="Single-stranded right-handed beta-helix, Pectin lyase-like"/>
    <property type="match status" value="1"/>
</dbReference>
<dbReference type="EMBL" id="MHTL01000014">
    <property type="protein sequence ID" value="OHA60382.1"/>
    <property type="molecule type" value="Genomic_DNA"/>
</dbReference>
<dbReference type="Proteomes" id="UP000177090">
    <property type="component" value="Unassembled WGS sequence"/>
</dbReference>
<protein>
    <submittedName>
        <fullName evidence="2">Uncharacterized protein</fullName>
    </submittedName>
</protein>
<dbReference type="AlphaFoldDB" id="A0A1G2QK65"/>
<dbReference type="InterPro" id="IPR012334">
    <property type="entry name" value="Pectin_lyas_fold"/>
</dbReference>
<reference evidence="2 3" key="1">
    <citation type="journal article" date="2016" name="Nat. Commun.">
        <title>Thousands of microbial genomes shed light on interconnected biogeochemical processes in an aquifer system.</title>
        <authorList>
            <person name="Anantharaman K."/>
            <person name="Brown C.T."/>
            <person name="Hug L.A."/>
            <person name="Sharon I."/>
            <person name="Castelle C.J."/>
            <person name="Probst A.J."/>
            <person name="Thomas B.C."/>
            <person name="Singh A."/>
            <person name="Wilkins M.J."/>
            <person name="Karaoz U."/>
            <person name="Brodie E.L."/>
            <person name="Williams K.H."/>
            <person name="Hubbard S.S."/>
            <person name="Banfield J.F."/>
        </authorList>
    </citation>
    <scope>NUCLEOTIDE SEQUENCE [LARGE SCALE GENOMIC DNA]</scope>
</reference>
<accession>A0A1G2QK65</accession>
<gene>
    <name evidence="2" type="ORF">A2569_02990</name>
</gene>
<evidence type="ECO:0000313" key="3">
    <source>
        <dbReference type="Proteomes" id="UP000177090"/>
    </source>
</evidence>
<name>A0A1G2QK65_9BACT</name>
<organism evidence="2 3">
    <name type="scientific">Candidatus Vogelbacteria bacterium RIFOXYD1_FULL_51_18</name>
    <dbReference type="NCBI Taxonomy" id="1802440"/>
    <lineage>
        <taxon>Bacteria</taxon>
        <taxon>Candidatus Vogeliibacteriota</taxon>
    </lineage>
</organism>
<dbReference type="SUPFAM" id="SSF51126">
    <property type="entry name" value="Pectin lyase-like"/>
    <property type="match status" value="1"/>
</dbReference>
<proteinExistence type="predicted"/>
<evidence type="ECO:0000256" key="1">
    <source>
        <dbReference type="SAM" id="MobiDB-lite"/>
    </source>
</evidence>
<feature type="region of interest" description="Disordered" evidence="1">
    <location>
        <begin position="280"/>
        <end position="301"/>
    </location>
</feature>